<feature type="transmembrane region" description="Helical" evidence="5">
    <location>
        <begin position="77"/>
        <end position="104"/>
    </location>
</feature>
<feature type="transmembrane region" description="Helical" evidence="5">
    <location>
        <begin position="110"/>
        <end position="132"/>
    </location>
</feature>
<evidence type="ECO:0000256" key="3">
    <source>
        <dbReference type="ARBA" id="ARBA00022989"/>
    </source>
</evidence>
<dbReference type="InterPro" id="IPR032808">
    <property type="entry name" value="DoxX"/>
</dbReference>
<dbReference type="Proteomes" id="UP000228502">
    <property type="component" value="Unassembled WGS sequence"/>
</dbReference>
<dbReference type="PANTHER" id="PTHR39157:SF1">
    <property type="entry name" value="DOXX FAMILY PROTEIN"/>
    <property type="match status" value="1"/>
</dbReference>
<sequence length="157" mass="17981">MKKISLFIIFLIRVISGIVIFRQGWEKFTGDFTLNGLVPVIRDNTDSPQWYKWFFEHIVAHTTGLFNIIVPLGEMAIGLGLILGIFAYAASFFGAFVMINYILADMIFTYPLQLAFFIILLMSHSLLAKVSLKEIIAYFRDRNNRGEDKHDPLTNRG</sequence>
<keyword evidence="3 5" id="KW-1133">Transmembrane helix</keyword>
<dbReference type="Pfam" id="PF07681">
    <property type="entry name" value="DoxX"/>
    <property type="match status" value="1"/>
</dbReference>
<dbReference type="KEGG" id="seps:DP17_1779"/>
<dbReference type="Proteomes" id="UP000622362">
    <property type="component" value="Unassembled WGS sequence"/>
</dbReference>
<protein>
    <submittedName>
        <fullName evidence="6">DoxX family protein</fullName>
    </submittedName>
</protein>
<keyword evidence="4 5" id="KW-0472">Membrane</keyword>
<dbReference type="OrthoDB" id="26941at2"/>
<dbReference type="RefSeq" id="WP_001830332.1">
    <property type="nucleotide sequence ID" value="NZ_AP019721.1"/>
</dbReference>
<accession>A0A2G7HZR4</accession>
<dbReference type="GO" id="GO:0016020">
    <property type="term" value="C:membrane"/>
    <property type="evidence" value="ECO:0007669"/>
    <property type="project" value="UniProtKB-SubCell"/>
</dbReference>
<gene>
    <name evidence="8" type="ORF">CTJ08_03845</name>
    <name evidence="6" type="ORF">H3963_04520</name>
    <name evidence="7" type="ORF">I3V53_03980</name>
</gene>
<evidence type="ECO:0000313" key="10">
    <source>
        <dbReference type="Proteomes" id="UP000648077"/>
    </source>
</evidence>
<evidence type="ECO:0000313" key="8">
    <source>
        <dbReference type="EMBL" id="PIH10601.1"/>
    </source>
</evidence>
<evidence type="ECO:0000256" key="2">
    <source>
        <dbReference type="ARBA" id="ARBA00022692"/>
    </source>
</evidence>
<reference evidence="6" key="2">
    <citation type="submission" date="2020-08" db="EMBL/GenBank/DDBJ databases">
        <title>Changes in the skin microbiome associated with squamous cell carcinoma in transplant recipients.</title>
        <authorList>
            <person name="Zaugg J."/>
            <person name="Krueger A."/>
            <person name="Lachner N."/>
        </authorList>
    </citation>
    <scope>NUCLEOTIDE SEQUENCE</scope>
    <source>
        <strain evidence="6">R5988</strain>
    </source>
</reference>
<dbReference type="PANTHER" id="PTHR39157">
    <property type="entry name" value="INTEGRAL MEMBRANE PROTEIN-RELATED"/>
    <property type="match status" value="1"/>
</dbReference>
<evidence type="ECO:0000256" key="1">
    <source>
        <dbReference type="ARBA" id="ARBA00004141"/>
    </source>
</evidence>
<comment type="caution">
    <text evidence="6">The sequence shown here is derived from an EMBL/GenBank/DDBJ whole genome shotgun (WGS) entry which is preliminary data.</text>
</comment>
<organism evidence="6 10">
    <name type="scientific">Staphylococcus epidermidis</name>
    <dbReference type="NCBI Taxonomy" id="1282"/>
    <lineage>
        <taxon>Bacteria</taxon>
        <taxon>Bacillati</taxon>
        <taxon>Bacillota</taxon>
        <taxon>Bacilli</taxon>
        <taxon>Bacillales</taxon>
        <taxon>Staphylococcaceae</taxon>
        <taxon>Staphylococcus</taxon>
    </lineage>
</organism>
<dbReference type="AlphaFoldDB" id="A0A2G7HZR4"/>
<evidence type="ECO:0000313" key="6">
    <source>
        <dbReference type="EMBL" id="MBF2229722.1"/>
    </source>
</evidence>
<dbReference type="EMBL" id="JACGQI010000005">
    <property type="protein sequence ID" value="MBF2229722.1"/>
    <property type="molecule type" value="Genomic_DNA"/>
</dbReference>
<name>A0A2G7HZR4_STAEP</name>
<evidence type="ECO:0000256" key="4">
    <source>
        <dbReference type="ARBA" id="ARBA00023136"/>
    </source>
</evidence>
<reference evidence="7" key="3">
    <citation type="submission" date="2020-11" db="EMBL/GenBank/DDBJ databases">
        <title>Molecular epidemiology and genomic profiles of multidrug-resistant bacteria collected from clinical sources in South Africa.</title>
        <authorList>
            <person name="Asante J."/>
            <person name="Amoako D.G."/>
        </authorList>
    </citation>
    <scope>NUCLEOTIDE SEQUENCE</scope>
    <source>
        <strain evidence="7">C68</strain>
    </source>
</reference>
<evidence type="ECO:0000313" key="9">
    <source>
        <dbReference type="Proteomes" id="UP000228502"/>
    </source>
</evidence>
<evidence type="ECO:0000256" key="5">
    <source>
        <dbReference type="SAM" id="Phobius"/>
    </source>
</evidence>
<evidence type="ECO:0000313" key="7">
    <source>
        <dbReference type="EMBL" id="MBF9303247.1"/>
    </source>
</evidence>
<reference evidence="8 9" key="1">
    <citation type="submission" date="2017-10" db="EMBL/GenBank/DDBJ databases">
        <title>genome sequences of Staph epi in chlorhexidine trial.</title>
        <authorList>
            <person name="Greninger A.L."/>
            <person name="Addetia A."/>
            <person name="Qin X."/>
            <person name="Zerr D."/>
        </authorList>
    </citation>
    <scope>NUCLEOTIDE SEQUENCE [LARGE SCALE GENOMIC DNA]</scope>
    <source>
        <strain evidence="8 9">SCH-17</strain>
    </source>
</reference>
<dbReference type="EMBL" id="PEJG01000004">
    <property type="protein sequence ID" value="PIH10601.1"/>
    <property type="molecule type" value="Genomic_DNA"/>
</dbReference>
<feature type="transmembrane region" description="Helical" evidence="5">
    <location>
        <begin position="50"/>
        <end position="70"/>
    </location>
</feature>
<keyword evidence="2 5" id="KW-0812">Transmembrane</keyword>
<dbReference type="GeneID" id="50019367"/>
<dbReference type="EMBL" id="JADPYN010000004">
    <property type="protein sequence ID" value="MBF9303247.1"/>
    <property type="molecule type" value="Genomic_DNA"/>
</dbReference>
<comment type="subcellular location">
    <subcellularLocation>
        <location evidence="1">Membrane</location>
        <topology evidence="1">Multi-pass membrane protein</topology>
    </subcellularLocation>
</comment>
<dbReference type="Proteomes" id="UP000648077">
    <property type="component" value="Unassembled WGS sequence"/>
</dbReference>
<proteinExistence type="predicted"/>